<protein>
    <submittedName>
        <fullName evidence="1">Uncharacterized protein</fullName>
    </submittedName>
</protein>
<organism evidence="1 2">
    <name type="scientific">Eptatretus burgeri</name>
    <name type="common">Inshore hagfish</name>
    <dbReference type="NCBI Taxonomy" id="7764"/>
    <lineage>
        <taxon>Eukaryota</taxon>
        <taxon>Metazoa</taxon>
        <taxon>Chordata</taxon>
        <taxon>Craniata</taxon>
        <taxon>Vertebrata</taxon>
        <taxon>Cyclostomata</taxon>
        <taxon>Myxini</taxon>
        <taxon>Myxiniformes</taxon>
        <taxon>Myxinidae</taxon>
        <taxon>Eptatretinae</taxon>
        <taxon>Eptatretus</taxon>
    </lineage>
</organism>
<evidence type="ECO:0000313" key="2">
    <source>
        <dbReference type="Proteomes" id="UP000694388"/>
    </source>
</evidence>
<reference evidence="1" key="2">
    <citation type="submission" date="2025-09" db="UniProtKB">
        <authorList>
            <consortium name="Ensembl"/>
        </authorList>
    </citation>
    <scope>IDENTIFICATION</scope>
</reference>
<dbReference type="Proteomes" id="UP000694388">
    <property type="component" value="Unplaced"/>
</dbReference>
<keyword evidence="2" id="KW-1185">Reference proteome</keyword>
<sequence length="563" mass="61153">MRALEKEVNELRWEVESSMEKMEEVGKGWLDRYDSLCAENAALMASLEHQSAERRKLSLENAYLHRQCDELLSNLNLCDRHVFLHQAPSCEALPQADLSSLEMIVLGACHCERGQKQPCSCAWAAAHARRDLATVRQQVTEAEGRAEEAAAVAEAFRAAFEQQLRRAAGLTAQLARIPSKSATPVPRRLRQKLQKLLSASSKRQEAVPADGVSEIEGQAQAAMGPGGLEELAHRLSLAAAGQCDDRTLDGGSNVVDVLTELLNDQAEVLSHQRRISLILARRVSKLERCLRQVKHIAPDTVTMAGDDWEVTGTVGEIVPGETTAHNEVIDGKAKDFTEVGSKSGAVSSKAMKNTLMGFIETETVKDLLSKEMWFDAKEELISFEALINDEETNNGQGGGNSKENGNAAIVPLTLENEKGAESTAVLEASGNGVEESEEGTEKELGTIKSEVNFVVADDETKMTNETADGFTFIPKYSTDTPVDSRKSSDMVNIDLSDDDHVLDGQNNTVVIQTTLDGDRFLITNTSVGDTSLSSGADLAHSSSSSISTTNFITWVFNKNKKSS</sequence>
<dbReference type="GO" id="GO:2000146">
    <property type="term" value="P:negative regulation of cell motility"/>
    <property type="evidence" value="ECO:0007669"/>
    <property type="project" value="TreeGrafter"/>
</dbReference>
<dbReference type="Ensembl" id="ENSEBUT00000017812.1">
    <property type="protein sequence ID" value="ENSEBUP00000017236.1"/>
    <property type="gene ID" value="ENSEBUG00000010758.1"/>
</dbReference>
<dbReference type="InterPro" id="IPR034608">
    <property type="entry name" value="CCDC125"/>
</dbReference>
<name>A0A8C4QLG0_EPTBU</name>
<dbReference type="PANTHER" id="PTHR28616:SF1">
    <property type="entry name" value="COILED-COIL DOMAIN-CONTAINING PROTEIN 125"/>
    <property type="match status" value="1"/>
</dbReference>
<proteinExistence type="predicted"/>
<dbReference type="GO" id="GO:0035024">
    <property type="term" value="P:negative regulation of Rho protein signal transduction"/>
    <property type="evidence" value="ECO:0007669"/>
    <property type="project" value="TreeGrafter"/>
</dbReference>
<evidence type="ECO:0000313" key="1">
    <source>
        <dbReference type="Ensembl" id="ENSEBUP00000017236.1"/>
    </source>
</evidence>
<dbReference type="PANTHER" id="PTHR28616">
    <property type="entry name" value="COILED-COIL DOMAIN-CONTAINING PROTEIN 125"/>
    <property type="match status" value="1"/>
</dbReference>
<reference evidence="1" key="1">
    <citation type="submission" date="2025-08" db="UniProtKB">
        <authorList>
            <consortium name="Ensembl"/>
        </authorList>
    </citation>
    <scope>IDENTIFICATION</scope>
</reference>
<dbReference type="GeneTree" id="ENSGT00940000170835"/>
<dbReference type="GO" id="GO:0005737">
    <property type="term" value="C:cytoplasm"/>
    <property type="evidence" value="ECO:0007669"/>
    <property type="project" value="TreeGrafter"/>
</dbReference>
<dbReference type="AlphaFoldDB" id="A0A8C4QLG0"/>
<accession>A0A8C4QLG0</accession>